<accession>A0A1E5UKZ1</accession>
<dbReference type="Gene3D" id="1.10.630.10">
    <property type="entry name" value="Cytochrome P450"/>
    <property type="match status" value="1"/>
</dbReference>
<comment type="caution">
    <text evidence="4">The sequence shown here is derived from an EMBL/GenBank/DDBJ whole genome shotgun (WGS) entry which is preliminary data.</text>
</comment>
<evidence type="ECO:0000256" key="3">
    <source>
        <dbReference type="ARBA" id="ARBA00023004"/>
    </source>
</evidence>
<reference evidence="4 5" key="1">
    <citation type="submission" date="2016-09" db="EMBL/GenBank/DDBJ databases">
        <title>The draft genome of Dichanthelium oligosanthes: A C3 panicoid grass species.</title>
        <authorList>
            <person name="Studer A.J."/>
            <person name="Schnable J.C."/>
            <person name="Brutnell T.P."/>
        </authorList>
    </citation>
    <scope>NUCLEOTIDE SEQUENCE [LARGE SCALE GENOMIC DNA]</scope>
    <source>
        <strain evidence="5">cv. Kellogg 1175</strain>
        <tissue evidence="4">Leaf</tissue>
    </source>
</reference>
<keyword evidence="5" id="KW-1185">Reference proteome</keyword>
<dbReference type="GO" id="GO:0004497">
    <property type="term" value="F:monooxygenase activity"/>
    <property type="evidence" value="ECO:0007669"/>
    <property type="project" value="InterPro"/>
</dbReference>
<gene>
    <name evidence="4" type="ORF">BAE44_0025449</name>
</gene>
<dbReference type="SUPFAM" id="SSF48264">
    <property type="entry name" value="Cytochrome P450"/>
    <property type="match status" value="1"/>
</dbReference>
<dbReference type="GO" id="GO:0020037">
    <property type="term" value="F:heme binding"/>
    <property type="evidence" value="ECO:0007669"/>
    <property type="project" value="InterPro"/>
</dbReference>
<dbReference type="Proteomes" id="UP000095767">
    <property type="component" value="Unassembled WGS sequence"/>
</dbReference>
<protein>
    <submittedName>
        <fullName evidence="4">Uncharacterized protein</fullName>
    </submittedName>
</protein>
<proteinExistence type="inferred from homology"/>
<evidence type="ECO:0000313" key="5">
    <source>
        <dbReference type="Proteomes" id="UP000095767"/>
    </source>
</evidence>
<organism evidence="4 5">
    <name type="scientific">Dichanthelium oligosanthes</name>
    <dbReference type="NCBI Taxonomy" id="888268"/>
    <lineage>
        <taxon>Eukaryota</taxon>
        <taxon>Viridiplantae</taxon>
        <taxon>Streptophyta</taxon>
        <taxon>Embryophyta</taxon>
        <taxon>Tracheophyta</taxon>
        <taxon>Spermatophyta</taxon>
        <taxon>Magnoliopsida</taxon>
        <taxon>Liliopsida</taxon>
        <taxon>Poales</taxon>
        <taxon>Poaceae</taxon>
        <taxon>PACMAD clade</taxon>
        <taxon>Panicoideae</taxon>
        <taxon>Panicodae</taxon>
        <taxon>Paniceae</taxon>
        <taxon>Dichantheliinae</taxon>
        <taxon>Dichanthelium</taxon>
    </lineage>
</organism>
<dbReference type="PANTHER" id="PTHR47955">
    <property type="entry name" value="CYTOCHROME P450 FAMILY 71 PROTEIN"/>
    <property type="match status" value="1"/>
</dbReference>
<dbReference type="GO" id="GO:0016705">
    <property type="term" value="F:oxidoreductase activity, acting on paired donors, with incorporation or reduction of molecular oxygen"/>
    <property type="evidence" value="ECO:0007669"/>
    <property type="project" value="InterPro"/>
</dbReference>
<dbReference type="STRING" id="888268.A0A1E5UKZ1"/>
<name>A0A1E5UKZ1_9POAL</name>
<comment type="similarity">
    <text evidence="1">Belongs to the cytochrome P450 family.</text>
</comment>
<dbReference type="AlphaFoldDB" id="A0A1E5UKZ1"/>
<evidence type="ECO:0000256" key="1">
    <source>
        <dbReference type="ARBA" id="ARBA00010617"/>
    </source>
</evidence>
<dbReference type="GO" id="GO:0005506">
    <property type="term" value="F:iron ion binding"/>
    <property type="evidence" value="ECO:0007669"/>
    <property type="project" value="InterPro"/>
</dbReference>
<dbReference type="InterPro" id="IPR036396">
    <property type="entry name" value="Cyt_P450_sf"/>
</dbReference>
<evidence type="ECO:0000313" key="4">
    <source>
        <dbReference type="EMBL" id="OEL13532.1"/>
    </source>
</evidence>
<dbReference type="EMBL" id="LWDX02073075">
    <property type="protein sequence ID" value="OEL13532.1"/>
    <property type="molecule type" value="Genomic_DNA"/>
</dbReference>
<keyword evidence="3" id="KW-0408">Iron</keyword>
<sequence length="255" mass="28323">MKTRDLAFTRRPRLLMVQRRLYRLQLPQRGLRALRWRARRAASLPSAASRTEQEVTALVDQVLHTAAAGSVVNLSDTLIGYCKAIVSRVVFGDGGYGLDGDAVGEKLRRVLDELHELVLASPMSEIAPWLGWVDTLTAGLEAKTRRSMACLLDQVVADHPSRRLGGRHAPADGEVDDHRDFVGVVLDVNEMDKDAGLRLGTDNIISGVLYTQLAGVQGEVARSASRSWQRNGFRFKIHKQQQQLGLGDWVREYSD</sequence>
<keyword evidence="2" id="KW-0479">Metal-binding</keyword>
<evidence type="ECO:0000256" key="2">
    <source>
        <dbReference type="ARBA" id="ARBA00022723"/>
    </source>
</evidence>